<evidence type="ECO:0000256" key="1">
    <source>
        <dbReference type="SAM" id="Phobius"/>
    </source>
</evidence>
<accession>A0ABP8EWP9</accession>
<protein>
    <recommendedName>
        <fullName evidence="4">Integral membrane protein</fullName>
    </recommendedName>
</protein>
<keyword evidence="1" id="KW-0812">Transmembrane</keyword>
<gene>
    <name evidence="2" type="ORF">GCM10022262_27860</name>
</gene>
<sequence>MTHEADPQRPPAQGPGAVPAPLRAAGLLVLAESLVLVGMAVTFVVDVVRGAAPHLPSALALAVFFVGFALMLAGAVRALWRGQRWGRGPTITWQVLQAASVLTFAGLPTALVVLAVVVAVAVVIGILWPASRDYASGTRAPSAVM</sequence>
<comment type="caution">
    <text evidence="2">The sequence shown here is derived from an EMBL/GenBank/DDBJ whole genome shotgun (WGS) entry which is preliminary data.</text>
</comment>
<feature type="transmembrane region" description="Helical" evidence="1">
    <location>
        <begin position="101"/>
        <end position="128"/>
    </location>
</feature>
<dbReference type="Proteomes" id="UP001499841">
    <property type="component" value="Unassembled WGS sequence"/>
</dbReference>
<proteinExistence type="predicted"/>
<dbReference type="EMBL" id="BAABBA010000014">
    <property type="protein sequence ID" value="GAA4288426.1"/>
    <property type="molecule type" value="Genomic_DNA"/>
</dbReference>
<feature type="transmembrane region" description="Helical" evidence="1">
    <location>
        <begin position="57"/>
        <end position="80"/>
    </location>
</feature>
<evidence type="ECO:0008006" key="4">
    <source>
        <dbReference type="Google" id="ProtNLM"/>
    </source>
</evidence>
<keyword evidence="1" id="KW-0472">Membrane</keyword>
<keyword evidence="3" id="KW-1185">Reference proteome</keyword>
<dbReference type="RefSeq" id="WP_345042339.1">
    <property type="nucleotide sequence ID" value="NZ_BAABBA010000014.1"/>
</dbReference>
<keyword evidence="1" id="KW-1133">Transmembrane helix</keyword>
<evidence type="ECO:0000313" key="2">
    <source>
        <dbReference type="EMBL" id="GAA4288426.1"/>
    </source>
</evidence>
<feature type="transmembrane region" description="Helical" evidence="1">
    <location>
        <begin position="24"/>
        <end position="45"/>
    </location>
</feature>
<organism evidence="2 3">
    <name type="scientific">Georgenia daeguensis</name>
    <dbReference type="NCBI Taxonomy" id="908355"/>
    <lineage>
        <taxon>Bacteria</taxon>
        <taxon>Bacillati</taxon>
        <taxon>Actinomycetota</taxon>
        <taxon>Actinomycetes</taxon>
        <taxon>Micrococcales</taxon>
        <taxon>Bogoriellaceae</taxon>
        <taxon>Georgenia</taxon>
    </lineage>
</organism>
<name>A0ABP8EWP9_9MICO</name>
<evidence type="ECO:0000313" key="3">
    <source>
        <dbReference type="Proteomes" id="UP001499841"/>
    </source>
</evidence>
<reference evidence="3" key="1">
    <citation type="journal article" date="2019" name="Int. J. Syst. Evol. Microbiol.">
        <title>The Global Catalogue of Microorganisms (GCM) 10K type strain sequencing project: providing services to taxonomists for standard genome sequencing and annotation.</title>
        <authorList>
            <consortium name="The Broad Institute Genomics Platform"/>
            <consortium name="The Broad Institute Genome Sequencing Center for Infectious Disease"/>
            <person name="Wu L."/>
            <person name="Ma J."/>
        </authorList>
    </citation>
    <scope>NUCLEOTIDE SEQUENCE [LARGE SCALE GENOMIC DNA]</scope>
    <source>
        <strain evidence="3">JCM 17459</strain>
    </source>
</reference>